<dbReference type="Proteomes" id="UP000466966">
    <property type="component" value="Unassembled WGS sequence"/>
</dbReference>
<dbReference type="RefSeq" id="WP_160772526.1">
    <property type="nucleotide sequence ID" value="NZ_WTYV01000005.1"/>
</dbReference>
<sequence>MSDPRRVLVLGASGLVGQQVLALAVGRPEVRLVAVARSEVALPPGARMEVLVAPPEGWDRAIATVGATHVICALGTTIRQQGGDKDAFAAIDRDLVLRAAMHARGAGATGFAVVSSVGATLASRNFYLRTKGEMEAGLEKIGFTRLDVLRPGLLRGHRPGHLRPLELLGQLAAPLGNMVLHGERRQYRAIRAADVAAAALQCTQEKAPGRFVHDHDSLHRLAGRWRRAGEGER</sequence>
<evidence type="ECO:0000313" key="1">
    <source>
        <dbReference type="EMBL" id="MXO72605.1"/>
    </source>
</evidence>
<accession>A0A844YWA0</accession>
<name>A0A844YWA0_9SPHN</name>
<dbReference type="InterPro" id="IPR036291">
    <property type="entry name" value="NAD(P)-bd_dom_sf"/>
</dbReference>
<dbReference type="PANTHER" id="PTHR14097">
    <property type="entry name" value="OXIDOREDUCTASE HTATIP2"/>
    <property type="match status" value="1"/>
</dbReference>
<gene>
    <name evidence="1" type="ORF">GRI99_13315</name>
</gene>
<reference evidence="1 2" key="1">
    <citation type="submission" date="2019-12" db="EMBL/GenBank/DDBJ databases">
        <title>Genomic-based taxomic classification of the family Erythrobacteraceae.</title>
        <authorList>
            <person name="Xu L."/>
        </authorList>
    </citation>
    <scope>NUCLEOTIDE SEQUENCE [LARGE SCALE GENOMIC DNA]</scope>
    <source>
        <strain evidence="1 2">M0322</strain>
    </source>
</reference>
<dbReference type="Gene3D" id="3.40.50.720">
    <property type="entry name" value="NAD(P)-binding Rossmann-like Domain"/>
    <property type="match status" value="1"/>
</dbReference>
<protein>
    <submittedName>
        <fullName evidence="1">NAD(P)H-binding protein</fullName>
    </submittedName>
</protein>
<keyword evidence="2" id="KW-1185">Reference proteome</keyword>
<organism evidence="1 2">
    <name type="scientific">Alteraurantiacibacter buctensis</name>
    <dbReference type="NCBI Taxonomy" id="1503981"/>
    <lineage>
        <taxon>Bacteria</taxon>
        <taxon>Pseudomonadati</taxon>
        <taxon>Pseudomonadota</taxon>
        <taxon>Alphaproteobacteria</taxon>
        <taxon>Sphingomonadales</taxon>
        <taxon>Erythrobacteraceae</taxon>
        <taxon>Alteraurantiacibacter</taxon>
    </lineage>
</organism>
<dbReference type="SUPFAM" id="SSF51735">
    <property type="entry name" value="NAD(P)-binding Rossmann-fold domains"/>
    <property type="match status" value="1"/>
</dbReference>
<comment type="caution">
    <text evidence="1">The sequence shown here is derived from an EMBL/GenBank/DDBJ whole genome shotgun (WGS) entry which is preliminary data.</text>
</comment>
<dbReference type="EMBL" id="WTYV01000005">
    <property type="protein sequence ID" value="MXO72605.1"/>
    <property type="molecule type" value="Genomic_DNA"/>
</dbReference>
<evidence type="ECO:0000313" key="2">
    <source>
        <dbReference type="Proteomes" id="UP000466966"/>
    </source>
</evidence>
<dbReference type="AlphaFoldDB" id="A0A844YWA0"/>
<dbReference type="OrthoDB" id="9798632at2"/>
<proteinExistence type="predicted"/>
<dbReference type="PANTHER" id="PTHR14097:SF7">
    <property type="entry name" value="OXIDOREDUCTASE HTATIP2"/>
    <property type="match status" value="1"/>
</dbReference>